<gene>
    <name evidence="2" type="ORF">PanWU01x14_180790</name>
</gene>
<feature type="transmembrane region" description="Helical" evidence="1">
    <location>
        <begin position="20"/>
        <end position="38"/>
    </location>
</feature>
<dbReference type="EMBL" id="JXTB01000170">
    <property type="protein sequence ID" value="PON56511.1"/>
    <property type="molecule type" value="Genomic_DNA"/>
</dbReference>
<accession>A0A2P5C679</accession>
<feature type="non-terminal residue" evidence="2">
    <location>
        <position position="65"/>
    </location>
</feature>
<keyword evidence="3" id="KW-1185">Reference proteome</keyword>
<keyword evidence="1" id="KW-0472">Membrane</keyword>
<organism evidence="2 3">
    <name type="scientific">Parasponia andersonii</name>
    <name type="common">Sponia andersonii</name>
    <dbReference type="NCBI Taxonomy" id="3476"/>
    <lineage>
        <taxon>Eukaryota</taxon>
        <taxon>Viridiplantae</taxon>
        <taxon>Streptophyta</taxon>
        <taxon>Embryophyta</taxon>
        <taxon>Tracheophyta</taxon>
        <taxon>Spermatophyta</taxon>
        <taxon>Magnoliopsida</taxon>
        <taxon>eudicotyledons</taxon>
        <taxon>Gunneridae</taxon>
        <taxon>Pentapetalae</taxon>
        <taxon>rosids</taxon>
        <taxon>fabids</taxon>
        <taxon>Rosales</taxon>
        <taxon>Cannabaceae</taxon>
        <taxon>Parasponia</taxon>
    </lineage>
</organism>
<evidence type="ECO:0000313" key="2">
    <source>
        <dbReference type="EMBL" id="PON56511.1"/>
    </source>
</evidence>
<proteinExistence type="predicted"/>
<name>A0A2P5C679_PARAD</name>
<keyword evidence="1" id="KW-0812">Transmembrane</keyword>
<keyword evidence="1" id="KW-1133">Transmembrane helix</keyword>
<dbReference type="Proteomes" id="UP000237105">
    <property type="component" value="Unassembled WGS sequence"/>
</dbReference>
<evidence type="ECO:0000256" key="1">
    <source>
        <dbReference type="SAM" id="Phobius"/>
    </source>
</evidence>
<evidence type="ECO:0000313" key="3">
    <source>
        <dbReference type="Proteomes" id="UP000237105"/>
    </source>
</evidence>
<reference evidence="3" key="1">
    <citation type="submission" date="2016-06" db="EMBL/GenBank/DDBJ databases">
        <title>Parallel loss of symbiosis genes in relatives of nitrogen-fixing non-legume Parasponia.</title>
        <authorList>
            <person name="Van Velzen R."/>
            <person name="Holmer R."/>
            <person name="Bu F."/>
            <person name="Rutten L."/>
            <person name="Van Zeijl A."/>
            <person name="Liu W."/>
            <person name="Santuari L."/>
            <person name="Cao Q."/>
            <person name="Sharma T."/>
            <person name="Shen D."/>
            <person name="Roswanjaya Y."/>
            <person name="Wardhani T."/>
            <person name="Kalhor M.S."/>
            <person name="Jansen J."/>
            <person name="Van den Hoogen J."/>
            <person name="Gungor B."/>
            <person name="Hartog M."/>
            <person name="Hontelez J."/>
            <person name="Verver J."/>
            <person name="Yang W.-C."/>
            <person name="Schijlen E."/>
            <person name="Repin R."/>
            <person name="Schilthuizen M."/>
            <person name="Schranz E."/>
            <person name="Heidstra R."/>
            <person name="Miyata K."/>
            <person name="Fedorova E."/>
            <person name="Kohlen W."/>
            <person name="Bisseling T."/>
            <person name="Smit S."/>
            <person name="Geurts R."/>
        </authorList>
    </citation>
    <scope>NUCLEOTIDE SEQUENCE [LARGE SCALE GENOMIC DNA]</scope>
    <source>
        <strain evidence="3">cv. WU1-14</strain>
    </source>
</reference>
<sequence length="65" mass="7226">MVCLALDLFRHLTVHVARDLGTGPITVLISLFGGFVSIKLGNYFFFLQSEGHTWLPTADVEARHP</sequence>
<dbReference type="AlphaFoldDB" id="A0A2P5C679"/>
<protein>
    <submittedName>
        <fullName evidence="2">Uncharacterized protein</fullName>
    </submittedName>
</protein>
<comment type="caution">
    <text evidence="2">The sequence shown here is derived from an EMBL/GenBank/DDBJ whole genome shotgun (WGS) entry which is preliminary data.</text>
</comment>